<evidence type="ECO:0000313" key="2">
    <source>
        <dbReference type="Proteomes" id="UP000323506"/>
    </source>
</evidence>
<reference evidence="1 2" key="1">
    <citation type="submission" date="2019-06" db="EMBL/GenBank/DDBJ databases">
        <title>WGS assembly of Gossypium darwinii.</title>
        <authorList>
            <person name="Chen Z.J."/>
            <person name="Sreedasyam A."/>
            <person name="Ando A."/>
            <person name="Song Q."/>
            <person name="De L."/>
            <person name="Hulse-Kemp A."/>
            <person name="Ding M."/>
            <person name="Ye W."/>
            <person name="Kirkbride R."/>
            <person name="Jenkins J."/>
            <person name="Plott C."/>
            <person name="Lovell J."/>
            <person name="Lin Y.-M."/>
            <person name="Vaughn R."/>
            <person name="Liu B."/>
            <person name="Li W."/>
            <person name="Simpson S."/>
            <person name="Scheffler B."/>
            <person name="Saski C."/>
            <person name="Grover C."/>
            <person name="Hu G."/>
            <person name="Conover J."/>
            <person name="Carlson J."/>
            <person name="Shu S."/>
            <person name="Boston L."/>
            <person name="Williams M."/>
            <person name="Peterson D."/>
            <person name="Mcgee K."/>
            <person name="Jones D."/>
            <person name="Wendel J."/>
            <person name="Stelly D."/>
            <person name="Grimwood J."/>
            <person name="Schmutz J."/>
        </authorList>
    </citation>
    <scope>NUCLEOTIDE SEQUENCE [LARGE SCALE GENOMIC DNA]</scope>
    <source>
        <strain evidence="1">1808015.09</strain>
    </source>
</reference>
<evidence type="ECO:0000313" key="1">
    <source>
        <dbReference type="EMBL" id="TYH24467.1"/>
    </source>
</evidence>
<accession>A0A5D2H2T0</accession>
<proteinExistence type="predicted"/>
<keyword evidence="2" id="KW-1185">Reference proteome</keyword>
<name>A0A5D2H2T0_GOSDA</name>
<dbReference type="Proteomes" id="UP000323506">
    <property type="component" value="Chromosome A03"/>
</dbReference>
<dbReference type="EMBL" id="CM017690">
    <property type="protein sequence ID" value="TYH24467.1"/>
    <property type="molecule type" value="Genomic_DNA"/>
</dbReference>
<gene>
    <name evidence="1" type="ORF">ES288_A03G094000v1</name>
</gene>
<sequence length="53" mass="5965">MAKVGGATKKRMFLLLFRFDPNGEQPPTRYGAGYLEVYDVRRLLEASCGEKLA</sequence>
<dbReference type="AlphaFoldDB" id="A0A5D2H2T0"/>
<protein>
    <submittedName>
        <fullName evidence="1">Uncharacterized protein</fullName>
    </submittedName>
</protein>
<organism evidence="1 2">
    <name type="scientific">Gossypium darwinii</name>
    <name type="common">Darwin's cotton</name>
    <name type="synonym">Gossypium barbadense var. darwinii</name>
    <dbReference type="NCBI Taxonomy" id="34276"/>
    <lineage>
        <taxon>Eukaryota</taxon>
        <taxon>Viridiplantae</taxon>
        <taxon>Streptophyta</taxon>
        <taxon>Embryophyta</taxon>
        <taxon>Tracheophyta</taxon>
        <taxon>Spermatophyta</taxon>
        <taxon>Magnoliopsida</taxon>
        <taxon>eudicotyledons</taxon>
        <taxon>Gunneridae</taxon>
        <taxon>Pentapetalae</taxon>
        <taxon>rosids</taxon>
        <taxon>malvids</taxon>
        <taxon>Malvales</taxon>
        <taxon>Malvaceae</taxon>
        <taxon>Malvoideae</taxon>
        <taxon>Gossypium</taxon>
    </lineage>
</organism>